<evidence type="ECO:0000313" key="3">
    <source>
        <dbReference type="EMBL" id="ABM04377.1"/>
    </source>
</evidence>
<dbReference type="HOGENOM" id="CLU_129168_2_0_6"/>
<dbReference type="RefSeq" id="WP_011770934.1">
    <property type="nucleotide sequence ID" value="NC_008709.1"/>
</dbReference>
<dbReference type="KEGG" id="pin:Ping_2663"/>
<dbReference type="OrthoDB" id="3790432at2"/>
<reference evidence="3 4" key="1">
    <citation type="submission" date="2007-01" db="EMBL/GenBank/DDBJ databases">
        <title>Complete sequence of Psychromonas ingrahamii 37.</title>
        <authorList>
            <consortium name="US DOE Joint Genome Institute"/>
            <person name="Copeland A."/>
            <person name="Lucas S."/>
            <person name="Lapidus A."/>
            <person name="Barry K."/>
            <person name="Detter J.C."/>
            <person name="Glavina del Rio T."/>
            <person name="Hammon N."/>
            <person name="Israni S."/>
            <person name="Dalin E."/>
            <person name="Tice H."/>
            <person name="Pitluck S."/>
            <person name="Thompson L.S."/>
            <person name="Brettin T."/>
            <person name="Bruce D."/>
            <person name="Han C."/>
            <person name="Tapia R."/>
            <person name="Schmutz J."/>
            <person name="Larimer F."/>
            <person name="Land M."/>
            <person name="Hauser L."/>
            <person name="Kyrpides N."/>
            <person name="Ivanova N."/>
            <person name="Staley J."/>
            <person name="Richardson P."/>
        </authorList>
    </citation>
    <scope>NUCLEOTIDE SEQUENCE [LARGE SCALE GENOMIC DNA]</scope>
    <source>
        <strain evidence="3 4">37</strain>
    </source>
</reference>
<dbReference type="InterPro" id="IPR032708">
    <property type="entry name" value="McjB_C"/>
</dbReference>
<dbReference type="AlphaFoldDB" id="A1SY12"/>
<gene>
    <name evidence="3" type="ordered locus">Ping_2663</name>
</gene>
<sequence>MFSIKNKFSTFCTLSSRQKCWFLILLLYSGLLRFCLLFLPFHLLSSILGKQFSNLQCCSVIKDNQLHYLPEIGQITRLVERYSPWESKCLIQAMLAASLYRYYQIPYVIYLGVLKQNDSKELLKAHAWSLVGDKIITGAKGHKKFTIINTYISPLINH</sequence>
<keyword evidence="1" id="KW-0472">Membrane</keyword>
<dbReference type="EMBL" id="CP000510">
    <property type="protein sequence ID" value="ABM04377.1"/>
    <property type="molecule type" value="Genomic_DNA"/>
</dbReference>
<name>A1SY12_PSYIN</name>
<protein>
    <recommendedName>
        <fullName evidence="2">Microcin J25-processing protein McjB C-terminal domain-containing protein</fullName>
    </recommendedName>
</protein>
<dbReference type="Pfam" id="PF13471">
    <property type="entry name" value="Transglut_core3"/>
    <property type="match status" value="1"/>
</dbReference>
<keyword evidence="1" id="KW-0812">Transmembrane</keyword>
<keyword evidence="4" id="KW-1185">Reference proteome</keyword>
<dbReference type="Proteomes" id="UP000000639">
    <property type="component" value="Chromosome"/>
</dbReference>
<evidence type="ECO:0000259" key="2">
    <source>
        <dbReference type="Pfam" id="PF13471"/>
    </source>
</evidence>
<feature type="transmembrane region" description="Helical" evidence="1">
    <location>
        <begin position="21"/>
        <end position="44"/>
    </location>
</feature>
<proteinExistence type="predicted"/>
<accession>A1SY12</accession>
<evidence type="ECO:0000313" key="4">
    <source>
        <dbReference type="Proteomes" id="UP000000639"/>
    </source>
</evidence>
<keyword evidence="1" id="KW-1133">Transmembrane helix</keyword>
<dbReference type="STRING" id="357804.Ping_2663"/>
<feature type="domain" description="Microcin J25-processing protein McjB C-terminal" evidence="2">
    <location>
        <begin position="36"/>
        <end position="149"/>
    </location>
</feature>
<organism evidence="3 4">
    <name type="scientific">Psychromonas ingrahamii (strain DSM 17664 / CCUG 51855 / 37)</name>
    <dbReference type="NCBI Taxonomy" id="357804"/>
    <lineage>
        <taxon>Bacteria</taxon>
        <taxon>Pseudomonadati</taxon>
        <taxon>Pseudomonadota</taxon>
        <taxon>Gammaproteobacteria</taxon>
        <taxon>Alteromonadales</taxon>
        <taxon>Psychromonadaceae</taxon>
        <taxon>Psychromonas</taxon>
    </lineage>
</organism>
<dbReference type="eggNOG" id="ENOG5032RQF">
    <property type="taxonomic scope" value="Bacteria"/>
</dbReference>
<dbReference type="InterPro" id="IPR053521">
    <property type="entry name" value="McjB-like"/>
</dbReference>
<evidence type="ECO:0000256" key="1">
    <source>
        <dbReference type="SAM" id="Phobius"/>
    </source>
</evidence>
<dbReference type="NCBIfam" id="NF033537">
    <property type="entry name" value="lasso_biosyn_B2"/>
    <property type="match status" value="1"/>
</dbReference>